<feature type="region of interest" description="Disordered" evidence="8">
    <location>
        <begin position="723"/>
        <end position="753"/>
    </location>
</feature>
<dbReference type="SMART" id="SM00316">
    <property type="entry name" value="S1"/>
    <property type="match status" value="1"/>
</dbReference>
<dbReference type="InterPro" id="IPR001900">
    <property type="entry name" value="RNase_II/R"/>
</dbReference>
<dbReference type="NCBIfam" id="TIGR02063">
    <property type="entry name" value="RNase_R"/>
    <property type="match status" value="1"/>
</dbReference>
<evidence type="ECO:0000256" key="5">
    <source>
        <dbReference type="ARBA" id="ARBA00022801"/>
    </source>
</evidence>
<evidence type="ECO:0000256" key="3">
    <source>
        <dbReference type="ARBA" id="ARBA00022490"/>
    </source>
</evidence>
<dbReference type="Pfam" id="PF00575">
    <property type="entry name" value="S1"/>
    <property type="match status" value="1"/>
</dbReference>
<dbReference type="InterPro" id="IPR004476">
    <property type="entry name" value="RNase_II/RNase_R"/>
</dbReference>
<keyword evidence="3" id="KW-0963">Cytoplasm</keyword>
<dbReference type="GO" id="GO:0003723">
    <property type="term" value="F:RNA binding"/>
    <property type="evidence" value="ECO:0007669"/>
    <property type="project" value="UniProtKB-KW"/>
</dbReference>
<comment type="catalytic activity">
    <reaction evidence="1">
        <text>Exonucleolytic cleavage in the 3'- to 5'-direction to yield nucleoside 5'-phosphates.</text>
        <dbReference type="EC" id="3.1.13.1"/>
    </reaction>
</comment>
<evidence type="ECO:0000256" key="1">
    <source>
        <dbReference type="ARBA" id="ARBA00001849"/>
    </source>
</evidence>
<dbReference type="SUPFAM" id="SSF50249">
    <property type="entry name" value="Nucleic acid-binding proteins"/>
    <property type="match status" value="2"/>
</dbReference>
<evidence type="ECO:0000256" key="6">
    <source>
        <dbReference type="ARBA" id="ARBA00022839"/>
    </source>
</evidence>
<dbReference type="PROSITE" id="PS01175">
    <property type="entry name" value="RIBONUCLEASE_II"/>
    <property type="match status" value="1"/>
</dbReference>
<dbReference type="PANTHER" id="PTHR23355:SF9">
    <property type="entry name" value="DIS3-LIKE EXONUCLEASE 2"/>
    <property type="match status" value="1"/>
</dbReference>
<evidence type="ECO:0000313" key="10">
    <source>
        <dbReference type="EMBL" id="VAW15092.1"/>
    </source>
</evidence>
<keyword evidence="6" id="KW-0269">Exonuclease</keyword>
<reference evidence="10" key="1">
    <citation type="submission" date="2018-06" db="EMBL/GenBank/DDBJ databases">
        <authorList>
            <person name="Zhirakovskaya E."/>
        </authorList>
    </citation>
    <scope>NUCLEOTIDE SEQUENCE</scope>
</reference>
<name>A0A3B0TKV2_9ZZZZ</name>
<evidence type="ECO:0000256" key="4">
    <source>
        <dbReference type="ARBA" id="ARBA00022722"/>
    </source>
</evidence>
<dbReference type="SMART" id="SM00955">
    <property type="entry name" value="RNB"/>
    <property type="match status" value="1"/>
</dbReference>
<keyword evidence="5" id="KW-0378">Hydrolase</keyword>
<dbReference type="InterPro" id="IPR012340">
    <property type="entry name" value="NA-bd_OB-fold"/>
</dbReference>
<feature type="domain" description="S1 motif" evidence="9">
    <location>
        <begin position="637"/>
        <end position="718"/>
    </location>
</feature>
<dbReference type="PROSITE" id="PS50126">
    <property type="entry name" value="S1"/>
    <property type="match status" value="1"/>
</dbReference>
<evidence type="ECO:0000259" key="9">
    <source>
        <dbReference type="PROSITE" id="PS50126"/>
    </source>
</evidence>
<feature type="compositionally biased region" description="Basic residues" evidence="8">
    <location>
        <begin position="732"/>
        <end position="753"/>
    </location>
</feature>
<organism evidence="10">
    <name type="scientific">hydrothermal vent metagenome</name>
    <dbReference type="NCBI Taxonomy" id="652676"/>
    <lineage>
        <taxon>unclassified sequences</taxon>
        <taxon>metagenomes</taxon>
        <taxon>ecological metagenomes</taxon>
    </lineage>
</organism>
<dbReference type="EC" id="3.1.13.1" evidence="2"/>
<evidence type="ECO:0000256" key="7">
    <source>
        <dbReference type="ARBA" id="ARBA00022884"/>
    </source>
</evidence>
<dbReference type="CDD" id="cd04471">
    <property type="entry name" value="S1_RNase_R"/>
    <property type="match status" value="1"/>
</dbReference>
<keyword evidence="4" id="KW-0540">Nuclease</keyword>
<dbReference type="NCBIfam" id="TIGR00358">
    <property type="entry name" value="3_prime_RNase"/>
    <property type="match status" value="1"/>
</dbReference>
<accession>A0A3B0TKV2</accession>
<evidence type="ECO:0000256" key="8">
    <source>
        <dbReference type="SAM" id="MobiDB-lite"/>
    </source>
</evidence>
<dbReference type="EMBL" id="UOEO01000023">
    <property type="protein sequence ID" value="VAW15092.1"/>
    <property type="molecule type" value="Genomic_DNA"/>
</dbReference>
<dbReference type="InterPro" id="IPR022966">
    <property type="entry name" value="RNase_II/R_CS"/>
</dbReference>
<dbReference type="PANTHER" id="PTHR23355">
    <property type="entry name" value="RIBONUCLEASE"/>
    <property type="match status" value="1"/>
</dbReference>
<dbReference type="GO" id="GO:0008859">
    <property type="term" value="F:exoribonuclease II activity"/>
    <property type="evidence" value="ECO:0007669"/>
    <property type="project" value="UniProtKB-EC"/>
</dbReference>
<dbReference type="AlphaFoldDB" id="A0A3B0TKV2"/>
<dbReference type="Pfam" id="PF17876">
    <property type="entry name" value="CSD2"/>
    <property type="match status" value="1"/>
</dbReference>
<dbReference type="HAMAP" id="MF_01895">
    <property type="entry name" value="RNase_R"/>
    <property type="match status" value="1"/>
</dbReference>
<dbReference type="InterPro" id="IPR040476">
    <property type="entry name" value="CSD2"/>
</dbReference>
<keyword evidence="7" id="KW-0694">RNA-binding</keyword>
<dbReference type="InterPro" id="IPR003029">
    <property type="entry name" value="S1_domain"/>
</dbReference>
<sequence length="753" mass="83416">MARNSSGAKPGNLPAKAEILQALKVNPALKSKRDLTRYFAISGDLRAPFKALVREMEDEGLIARKGKSLSHARALPSVTVIDIPPDADPDDMIAYPANWDEKQGEPPVIRIETRRNERTVPAPGDRVLARIFSDEGSPPSYSARPMKVLAKPRRARIGIVRMDNDGARLIPVERKQKEMRIRPGDLGKAKDGDLVEVEVNARGRLMIPEAKVIASLGNPTSEGAMSMIALYNLEIPHRFPPAVLRAAKEAQQATMKGRKDWRDIPFVTIDPADAKDHDDAVHAQPDDDPKNSGGHIIHIAIADVAAYVTPGSPLDKEAYLRGNSVYFPDRVVPMLPERISNDLCSLKEGVDRPALALRLIINKDGQRLEHGFHRVMINCAASLSYKEAQNAFDGQPDEKTAPLVATILAPLFDAYRAMAKARDKRGPLDLDLPERKIIVDEDGSVKRIFVPERLEAMRLIEEMMVAANVCAAQTLDKQRMELIYRVHDQPGAEKLVALRDFLASLSLSFSKSQQINPGHFNQVLAKVKNSEKMHQVSEMVLRSQAQAEYSSENYGHFGLSLAQYAHFTSPIRRYADLIVHRALIFALKLGEDGLAASQTQKLGEIAQHISATERRAMAAERETVNRLIAHYLSSKVNAEFAGKISGITRSGLFVRLNETGADGFVPAASLGRDYFRHIEEQQAMIGEKTGERFRLGDDVVVRLIEAAPMAGALRFELLSEGERVTPPARSGTKGRKTTPGRRTKQKFTTRKRR</sequence>
<dbReference type="GO" id="GO:0006402">
    <property type="term" value="P:mRNA catabolic process"/>
    <property type="evidence" value="ECO:0007669"/>
    <property type="project" value="TreeGrafter"/>
</dbReference>
<dbReference type="Gene3D" id="2.40.50.140">
    <property type="entry name" value="Nucleic acid-binding proteins"/>
    <property type="match status" value="1"/>
</dbReference>
<dbReference type="InterPro" id="IPR011805">
    <property type="entry name" value="RNase_R"/>
</dbReference>
<dbReference type="InterPro" id="IPR050180">
    <property type="entry name" value="RNR_Ribonuclease"/>
</dbReference>
<proteinExistence type="inferred from homology"/>
<evidence type="ECO:0000256" key="2">
    <source>
        <dbReference type="ARBA" id="ARBA00012163"/>
    </source>
</evidence>
<protein>
    <recommendedName>
        <fullName evidence="2">exoribonuclease II</fullName>
        <ecNumber evidence="2">3.1.13.1</ecNumber>
    </recommendedName>
</protein>
<dbReference type="GO" id="GO:0005829">
    <property type="term" value="C:cytosol"/>
    <property type="evidence" value="ECO:0007669"/>
    <property type="project" value="TreeGrafter"/>
</dbReference>
<dbReference type="Pfam" id="PF00773">
    <property type="entry name" value="RNB"/>
    <property type="match status" value="1"/>
</dbReference>
<gene>
    <name evidence="10" type="ORF">MNBD_ALPHA12-2211</name>
</gene>